<organism evidence="11 12">
    <name type="scientific">Cylindrotheca closterium</name>
    <dbReference type="NCBI Taxonomy" id="2856"/>
    <lineage>
        <taxon>Eukaryota</taxon>
        <taxon>Sar</taxon>
        <taxon>Stramenopiles</taxon>
        <taxon>Ochrophyta</taxon>
        <taxon>Bacillariophyta</taxon>
        <taxon>Bacillariophyceae</taxon>
        <taxon>Bacillariophycidae</taxon>
        <taxon>Bacillariales</taxon>
        <taxon>Bacillariaceae</taxon>
        <taxon>Cylindrotheca</taxon>
    </lineage>
</organism>
<comment type="caution">
    <text evidence="11">The sequence shown here is derived from an EMBL/GenBank/DDBJ whole genome shotgun (WGS) entry which is preliminary data.</text>
</comment>
<evidence type="ECO:0000313" key="11">
    <source>
        <dbReference type="EMBL" id="CAJ1942026.1"/>
    </source>
</evidence>
<keyword evidence="10" id="KW-1133">Transmembrane helix</keyword>
<evidence type="ECO:0000313" key="12">
    <source>
        <dbReference type="Proteomes" id="UP001295423"/>
    </source>
</evidence>
<dbReference type="Gene3D" id="3.40.50.150">
    <property type="entry name" value="Vaccinia Virus protein VP39"/>
    <property type="match status" value="1"/>
</dbReference>
<keyword evidence="6" id="KW-0456">Lyase</keyword>
<dbReference type="Pfam" id="PF02675">
    <property type="entry name" value="AdoMet_dc"/>
    <property type="match status" value="1"/>
</dbReference>
<keyword evidence="8" id="KW-0670">Pyruvate</keyword>
<dbReference type="AlphaFoldDB" id="A0AAD2CPJ4"/>
<keyword evidence="7" id="KW-0704">Schiff base</keyword>
<keyword evidence="2" id="KW-0210">Decarboxylase</keyword>
<keyword evidence="4" id="KW-0620">Polyamine biosynthesis</keyword>
<feature type="region of interest" description="Disordered" evidence="9">
    <location>
        <begin position="633"/>
        <end position="658"/>
    </location>
</feature>
<dbReference type="InterPro" id="IPR029063">
    <property type="entry name" value="SAM-dependent_MTases_sf"/>
</dbReference>
<keyword evidence="12" id="KW-1185">Reference proteome</keyword>
<dbReference type="InterPro" id="IPR016067">
    <property type="entry name" value="S-AdoMet_deCO2ase_core"/>
</dbReference>
<dbReference type="Gene3D" id="3.60.90.10">
    <property type="entry name" value="S-adenosylmethionine decarboxylase"/>
    <property type="match status" value="1"/>
</dbReference>
<evidence type="ECO:0000256" key="8">
    <source>
        <dbReference type="ARBA" id="ARBA00023317"/>
    </source>
</evidence>
<evidence type="ECO:0000256" key="2">
    <source>
        <dbReference type="ARBA" id="ARBA00022793"/>
    </source>
</evidence>
<feature type="transmembrane region" description="Helical" evidence="10">
    <location>
        <begin position="12"/>
        <end position="34"/>
    </location>
</feature>
<evidence type="ECO:0000256" key="9">
    <source>
        <dbReference type="SAM" id="MobiDB-lite"/>
    </source>
</evidence>
<dbReference type="EMBL" id="CAKOGP040001112">
    <property type="protein sequence ID" value="CAJ1942026.1"/>
    <property type="molecule type" value="Genomic_DNA"/>
</dbReference>
<evidence type="ECO:0000256" key="3">
    <source>
        <dbReference type="ARBA" id="ARBA00022813"/>
    </source>
</evidence>
<gene>
    <name evidence="11" type="ORF">CYCCA115_LOCUS7741</name>
</gene>
<keyword evidence="10" id="KW-0812">Transmembrane</keyword>
<evidence type="ECO:0000256" key="4">
    <source>
        <dbReference type="ARBA" id="ARBA00023115"/>
    </source>
</evidence>
<sequence>MTKKESLNDEGIDVRLWLASVIAVVSVGFGVGAMTSAGGVTTTSNINTNTTPDISSSTPFSVHHMIYDMKNVDKEFLKSEDRIQEAISKSTKALDLDLISSGCHLLEETSSYSCLMVMEQGQGAIHSFPENGVISIDLAVHDDKKSLIEAAAIIKEHFAIGDDVTTLWTIDQRGEPESRKNQNTLTMSSAVYTEKNHVFSTKTDYHQVDIWQTKSADGRVTYENTLKHNLQPGDPRWTTNELSPHDFDVFVNGLYIASSDREEALDAELDVHPVMFAHPNPKRVAFSSSLGDEGLGLQQILRHDIESVTVFQPDEDLVNIIKTHVPNAYDCSKIDGIADDCLSDELVHWIKKGGRDWFPVHYGESKSESTDAAFDVVLADAFTPERADSLSALAAFIIKSLSSDGVLGVNLGIAPTILHPRLSFGYFKNHDKLMQVLEALPDVEAVIVYDDDFSLNDEGAEVAPNVWLLACKNANCRDNFYASPDVVDSKIAARIVRAKDGKMVPQYFDGAVNHGLQAAPKAFETIYCRRDPVPFECQYRNLDFSREIFDYNENEEESAFSIQVDDSNPDSVQSSVVARVAIPAGSYIMASDVSKSLVIDPSVLEEVNGLGEPSCTAKGSIVEIGPSRLIRSAPSEEEANVGQWVPSHPDGKRPKYSPVYDNHGHSFAVFLVATKDIQQGEELVRYSNT</sequence>
<dbReference type="Proteomes" id="UP001295423">
    <property type="component" value="Unassembled WGS sequence"/>
</dbReference>
<keyword evidence="5" id="KW-0865">Zymogen</keyword>
<evidence type="ECO:0000256" key="1">
    <source>
        <dbReference type="ARBA" id="ARBA00001928"/>
    </source>
</evidence>
<name>A0AAD2CPJ4_9STRA</name>
<reference evidence="11" key="1">
    <citation type="submission" date="2023-08" db="EMBL/GenBank/DDBJ databases">
        <authorList>
            <person name="Audoor S."/>
            <person name="Bilcke G."/>
        </authorList>
    </citation>
    <scope>NUCLEOTIDE SEQUENCE</scope>
</reference>
<evidence type="ECO:0008006" key="13">
    <source>
        <dbReference type="Google" id="ProtNLM"/>
    </source>
</evidence>
<accession>A0AAD2CPJ4</accession>
<evidence type="ECO:0000256" key="7">
    <source>
        <dbReference type="ARBA" id="ARBA00023270"/>
    </source>
</evidence>
<keyword evidence="3" id="KW-0068">Autocatalytic cleavage</keyword>
<evidence type="ECO:0000256" key="10">
    <source>
        <dbReference type="SAM" id="Phobius"/>
    </source>
</evidence>
<protein>
    <recommendedName>
        <fullName evidence="13">SET domain-containing protein</fullName>
    </recommendedName>
</protein>
<dbReference type="SUPFAM" id="SSF56276">
    <property type="entry name" value="S-adenosylmethionine decarboxylase"/>
    <property type="match status" value="1"/>
</dbReference>
<proteinExistence type="predicted"/>
<dbReference type="GO" id="GO:0004014">
    <property type="term" value="F:adenosylmethionine decarboxylase activity"/>
    <property type="evidence" value="ECO:0007669"/>
    <property type="project" value="InterPro"/>
</dbReference>
<evidence type="ECO:0000256" key="6">
    <source>
        <dbReference type="ARBA" id="ARBA00023239"/>
    </source>
</evidence>
<keyword evidence="10" id="KW-0472">Membrane</keyword>
<dbReference type="GO" id="GO:0008295">
    <property type="term" value="P:spermidine biosynthetic process"/>
    <property type="evidence" value="ECO:0007669"/>
    <property type="project" value="InterPro"/>
</dbReference>
<dbReference type="InterPro" id="IPR003826">
    <property type="entry name" value="AdoMetDC_fam_prok"/>
</dbReference>
<evidence type="ECO:0000256" key="5">
    <source>
        <dbReference type="ARBA" id="ARBA00023145"/>
    </source>
</evidence>
<dbReference type="SUPFAM" id="SSF53335">
    <property type="entry name" value="S-adenosyl-L-methionine-dependent methyltransferases"/>
    <property type="match status" value="1"/>
</dbReference>
<comment type="cofactor">
    <cofactor evidence="1">
        <name>pyruvate</name>
        <dbReference type="ChEBI" id="CHEBI:15361"/>
    </cofactor>
</comment>